<dbReference type="InterPro" id="IPR026146">
    <property type="entry name" value="Ribosomal_uS3m"/>
</dbReference>
<proteinExistence type="inferred from homology"/>
<dbReference type="InterPro" id="IPR020904">
    <property type="entry name" value="Sc_DH/Rdtase_CS"/>
</dbReference>
<dbReference type="SUPFAM" id="SSF51735">
    <property type="entry name" value="NAD(P)-binding Rossmann-fold domains"/>
    <property type="match status" value="1"/>
</dbReference>
<dbReference type="AlphaFoldDB" id="A0A177B4T9"/>
<reference evidence="3 4" key="1">
    <citation type="submission" date="2016-04" db="EMBL/GenBank/DDBJ databases">
        <title>The genome of Intoshia linei affirms orthonectids as highly simplified spiralians.</title>
        <authorList>
            <person name="Mikhailov K.V."/>
            <person name="Slusarev G.S."/>
            <person name="Nikitin M.A."/>
            <person name="Logacheva M.D."/>
            <person name="Penin A."/>
            <person name="Aleoshin V."/>
            <person name="Panchin Y.V."/>
        </authorList>
    </citation>
    <scope>NUCLEOTIDE SEQUENCE [LARGE SCALE GENOMIC DNA]</scope>
    <source>
        <strain evidence="3">Intl2013</strain>
        <tissue evidence="3">Whole animal</tissue>
    </source>
</reference>
<protein>
    <submittedName>
        <fullName evidence="3">28S ribosomal protein S24, mitochondrial</fullName>
    </submittedName>
</protein>
<name>A0A177B4T9_9BILA</name>
<evidence type="ECO:0000256" key="1">
    <source>
        <dbReference type="ARBA" id="ARBA00006484"/>
    </source>
</evidence>
<organism evidence="3 4">
    <name type="scientific">Intoshia linei</name>
    <dbReference type="NCBI Taxonomy" id="1819745"/>
    <lineage>
        <taxon>Eukaryota</taxon>
        <taxon>Metazoa</taxon>
        <taxon>Spiralia</taxon>
        <taxon>Lophotrochozoa</taxon>
        <taxon>Mesozoa</taxon>
        <taxon>Orthonectida</taxon>
        <taxon>Rhopaluridae</taxon>
        <taxon>Intoshia</taxon>
    </lineage>
</organism>
<evidence type="ECO:0000313" key="3">
    <source>
        <dbReference type="EMBL" id="OAF69295.1"/>
    </source>
</evidence>
<dbReference type="Pfam" id="PF00106">
    <property type="entry name" value="adh_short"/>
    <property type="match status" value="1"/>
</dbReference>
<dbReference type="Pfam" id="PF14955">
    <property type="entry name" value="MRP-S24"/>
    <property type="match status" value="1"/>
</dbReference>
<comment type="caution">
    <text evidence="3">The sequence shown here is derived from an EMBL/GenBank/DDBJ whole genome shotgun (WGS) entry which is preliminary data.</text>
</comment>
<gene>
    <name evidence="3" type="ORF">A3Q56_02970</name>
</gene>
<keyword evidence="4" id="KW-1185">Reference proteome</keyword>
<accession>A0A177B4T9</accession>
<evidence type="ECO:0000256" key="2">
    <source>
        <dbReference type="ARBA" id="ARBA00023002"/>
    </source>
</evidence>
<dbReference type="Gene3D" id="3.40.50.720">
    <property type="entry name" value="NAD(P)-binding Rossmann-like Domain"/>
    <property type="match status" value="2"/>
</dbReference>
<comment type="similarity">
    <text evidence="1">Belongs to the short-chain dehydrogenases/reductases (SDR) family.</text>
</comment>
<dbReference type="InterPro" id="IPR002347">
    <property type="entry name" value="SDR_fam"/>
</dbReference>
<dbReference type="InterPro" id="IPR036291">
    <property type="entry name" value="NAD(P)-bd_dom_sf"/>
</dbReference>
<dbReference type="PANTHER" id="PTHR24322:SF736">
    <property type="entry name" value="RETINOL DEHYDROGENASE 10"/>
    <property type="match status" value="1"/>
</dbReference>
<dbReference type="OrthoDB" id="5950413at2759"/>
<dbReference type="GO" id="GO:0016616">
    <property type="term" value="F:oxidoreductase activity, acting on the CH-OH group of donors, NAD or NADP as acceptor"/>
    <property type="evidence" value="ECO:0007669"/>
    <property type="project" value="TreeGrafter"/>
</dbReference>
<keyword evidence="3" id="KW-0689">Ribosomal protein</keyword>
<dbReference type="PRINTS" id="PR00081">
    <property type="entry name" value="GDHRDH"/>
</dbReference>
<evidence type="ECO:0000313" key="4">
    <source>
        <dbReference type="Proteomes" id="UP000078046"/>
    </source>
</evidence>
<dbReference type="Proteomes" id="UP000078046">
    <property type="component" value="Unassembled WGS sequence"/>
</dbReference>
<dbReference type="GO" id="GO:0005739">
    <property type="term" value="C:mitochondrion"/>
    <property type="evidence" value="ECO:0007669"/>
    <property type="project" value="InterPro"/>
</dbReference>
<keyword evidence="3" id="KW-0687">Ribonucleoprotein</keyword>
<keyword evidence="2" id="KW-0560">Oxidoreductase</keyword>
<dbReference type="EMBL" id="LWCA01000305">
    <property type="protein sequence ID" value="OAF69295.1"/>
    <property type="molecule type" value="Genomic_DNA"/>
</dbReference>
<dbReference type="PANTHER" id="PTHR24322">
    <property type="entry name" value="PKSB"/>
    <property type="match status" value="1"/>
</dbReference>
<dbReference type="PROSITE" id="PS00061">
    <property type="entry name" value="ADH_SHORT"/>
    <property type="match status" value="1"/>
</dbReference>
<dbReference type="GO" id="GO:0005840">
    <property type="term" value="C:ribosome"/>
    <property type="evidence" value="ECO:0007669"/>
    <property type="project" value="UniProtKB-KW"/>
</dbReference>
<sequence length="374" mass="43428">MTSLCRLNYRKFSISLQVLNNRRAAIPKSTRNRSKPLTYEMANYPHYIARRKGWNSINTNSLENEREYCAKTAYEDFFIRTFIKGTWRNSFASEIIIRRDMNHITICGLVKRQMPPSKYYFLLGYTEELLSSYFHRHVKILVLHLLLAFINVAQTIRKMYFPFTCPKKSLQNKIILITGAANGIGKELVFLLKKLNSSLILMDIDKENLNNLKIQIESDVENILVLNAAMCNHENMVDCSIQKIEKLYQVNILSQYRIIKTFLPEMYTRNAGHIVATCSVAGFLPTIHESDYCATKFAMRGMLECLRCENERKNMYGIKITVVYPFAIDTNLFPGYKLANGFQNVFPVLKKEYVAKQMLNGIELEMDDVVIPKR</sequence>